<evidence type="ECO:0000256" key="1">
    <source>
        <dbReference type="ARBA" id="ARBA00004651"/>
    </source>
</evidence>
<evidence type="ECO:0000256" key="2">
    <source>
        <dbReference type="ARBA" id="ARBA00005262"/>
    </source>
</evidence>
<feature type="transmembrane region" description="Helical" evidence="7">
    <location>
        <begin position="194"/>
        <end position="214"/>
    </location>
</feature>
<dbReference type="Pfam" id="PF02417">
    <property type="entry name" value="Chromate_transp"/>
    <property type="match status" value="2"/>
</dbReference>
<dbReference type="GO" id="GO:0015109">
    <property type="term" value="F:chromate transmembrane transporter activity"/>
    <property type="evidence" value="ECO:0007669"/>
    <property type="project" value="InterPro"/>
</dbReference>
<proteinExistence type="inferred from homology"/>
<evidence type="ECO:0000256" key="7">
    <source>
        <dbReference type="SAM" id="Phobius"/>
    </source>
</evidence>
<comment type="similarity">
    <text evidence="2">Belongs to the chromate ion transporter (CHR) (TC 2.A.51) family.</text>
</comment>
<comment type="caution">
    <text evidence="8">The sequence shown here is derived from an EMBL/GenBank/DDBJ whole genome shotgun (WGS) entry which is preliminary data.</text>
</comment>
<evidence type="ECO:0000256" key="6">
    <source>
        <dbReference type="ARBA" id="ARBA00023136"/>
    </source>
</evidence>
<dbReference type="GO" id="GO:0005886">
    <property type="term" value="C:plasma membrane"/>
    <property type="evidence" value="ECO:0007669"/>
    <property type="project" value="UniProtKB-SubCell"/>
</dbReference>
<dbReference type="PANTHER" id="PTHR43663:SF1">
    <property type="entry name" value="CHROMATE TRANSPORTER"/>
    <property type="match status" value="1"/>
</dbReference>
<dbReference type="AlphaFoldDB" id="A0A7V4LCG0"/>
<feature type="transmembrane region" description="Helical" evidence="7">
    <location>
        <begin position="221"/>
        <end position="243"/>
    </location>
</feature>
<feature type="transmembrane region" description="Helical" evidence="7">
    <location>
        <begin position="355"/>
        <end position="385"/>
    </location>
</feature>
<name>A0A7V4LCG0_9BACT</name>
<dbReference type="PANTHER" id="PTHR43663">
    <property type="entry name" value="CHROMATE TRANSPORT PROTEIN-RELATED"/>
    <property type="match status" value="1"/>
</dbReference>
<feature type="transmembrane region" description="Helical" evidence="7">
    <location>
        <begin position="291"/>
        <end position="312"/>
    </location>
</feature>
<dbReference type="PIRSF" id="PIRSF004810">
    <property type="entry name" value="ChrA"/>
    <property type="match status" value="1"/>
</dbReference>
<dbReference type="InterPro" id="IPR003370">
    <property type="entry name" value="Chromate_transpt"/>
</dbReference>
<evidence type="ECO:0000256" key="4">
    <source>
        <dbReference type="ARBA" id="ARBA00022692"/>
    </source>
</evidence>
<keyword evidence="5 7" id="KW-1133">Transmembrane helix</keyword>
<gene>
    <name evidence="8" type="primary">chrA</name>
    <name evidence="8" type="ORF">ENT08_02595</name>
</gene>
<organism evidence="8">
    <name type="scientific">Desulfobacca acetoxidans</name>
    <dbReference type="NCBI Taxonomy" id="60893"/>
    <lineage>
        <taxon>Bacteria</taxon>
        <taxon>Pseudomonadati</taxon>
        <taxon>Thermodesulfobacteriota</taxon>
        <taxon>Desulfobaccia</taxon>
        <taxon>Desulfobaccales</taxon>
        <taxon>Desulfobaccaceae</taxon>
        <taxon>Desulfobacca</taxon>
    </lineage>
</organism>
<evidence type="ECO:0000256" key="3">
    <source>
        <dbReference type="ARBA" id="ARBA00022475"/>
    </source>
</evidence>
<keyword evidence="4 7" id="KW-0812">Transmembrane</keyword>
<evidence type="ECO:0000256" key="5">
    <source>
        <dbReference type="ARBA" id="ARBA00022989"/>
    </source>
</evidence>
<keyword evidence="3" id="KW-1003">Cell membrane</keyword>
<protein>
    <submittedName>
        <fullName evidence="8">Chromate efflux transporter</fullName>
    </submittedName>
</protein>
<feature type="transmembrane region" description="Helical" evidence="7">
    <location>
        <begin position="6"/>
        <end position="25"/>
    </location>
</feature>
<dbReference type="InterPro" id="IPR014047">
    <property type="entry name" value="Chr_Tranpt_l_chain"/>
</dbReference>
<dbReference type="InterPro" id="IPR052518">
    <property type="entry name" value="CHR_Transporter"/>
</dbReference>
<keyword evidence="6 7" id="KW-0472">Membrane</keyword>
<sequence>MPTITGIFATFLHLGCTAFGGLAMIEPMRRRLVQEKGWLSQQEFMDGVALCQVIPGATVVQLATYVGQRLRGPAGALAGAAGFILPAFVFMTTLTWLYVRYGHLVWVKSLSQGLNAAVIALLLQALWRLGRGAWRSWLDLTLAVLTFGALWLRWDYLAVFLGAGVVRLCLKPREGAVTPAPDSGPAAAGMRREIAVLLAVLVMAGAAWAACRVWQPVLAQLAGLMAKVGVISFGGGYVMIPVLQWEVVERLRWLTLPQFLDGILLSYVTPGPLIILAAFTGFLVQGLKGAAVATTAIFLPPILIVVGLTPLYQQVKSAWWMRPLIQGVLAALLGMLALAIWQMALVTLTGIKTWALMLGAAVSLVVFEVNLLWVIAAVAALSLWLF</sequence>
<comment type="subcellular location">
    <subcellularLocation>
        <location evidence="1">Cell membrane</location>
        <topology evidence="1">Multi-pass membrane protein</topology>
    </subcellularLocation>
</comment>
<feature type="transmembrane region" description="Helical" evidence="7">
    <location>
        <begin position="324"/>
        <end position="348"/>
    </location>
</feature>
<feature type="transmembrane region" description="Helical" evidence="7">
    <location>
        <begin position="105"/>
        <end position="125"/>
    </location>
</feature>
<reference evidence="8" key="1">
    <citation type="journal article" date="2020" name="mSystems">
        <title>Genome- and Community-Level Interaction Insights into Carbon Utilization and Element Cycling Functions of Hydrothermarchaeota in Hydrothermal Sediment.</title>
        <authorList>
            <person name="Zhou Z."/>
            <person name="Liu Y."/>
            <person name="Xu W."/>
            <person name="Pan J."/>
            <person name="Luo Z.H."/>
            <person name="Li M."/>
        </authorList>
    </citation>
    <scope>NUCLEOTIDE SEQUENCE [LARGE SCALE GENOMIC DNA]</scope>
    <source>
        <strain evidence="8">SpSt-548</strain>
    </source>
</reference>
<feature type="transmembrane region" description="Helical" evidence="7">
    <location>
        <begin position="76"/>
        <end position="99"/>
    </location>
</feature>
<feature type="transmembrane region" description="Helical" evidence="7">
    <location>
        <begin position="263"/>
        <end position="284"/>
    </location>
</feature>
<dbReference type="EMBL" id="DSXI01000147">
    <property type="protein sequence ID" value="HGS04618.1"/>
    <property type="molecule type" value="Genomic_DNA"/>
</dbReference>
<accession>A0A7V4LCG0</accession>
<feature type="transmembrane region" description="Helical" evidence="7">
    <location>
        <begin position="137"/>
        <end position="154"/>
    </location>
</feature>
<dbReference type="NCBIfam" id="TIGR00937">
    <property type="entry name" value="2A51"/>
    <property type="match status" value="1"/>
</dbReference>
<evidence type="ECO:0000313" key="8">
    <source>
        <dbReference type="EMBL" id="HGS04618.1"/>
    </source>
</evidence>